<evidence type="ECO:0000256" key="1">
    <source>
        <dbReference type="SAM" id="MobiDB-lite"/>
    </source>
</evidence>
<feature type="compositionally biased region" description="Basic and acidic residues" evidence="1">
    <location>
        <begin position="45"/>
        <end position="58"/>
    </location>
</feature>
<keyword evidence="3" id="KW-1185">Reference proteome</keyword>
<gene>
    <name evidence="2" type="ORF">V8G54_012718</name>
</gene>
<dbReference type="AlphaFoldDB" id="A0AAQ3S2M1"/>
<proteinExistence type="predicted"/>
<dbReference type="Proteomes" id="UP001374535">
    <property type="component" value="Chromosome 4"/>
</dbReference>
<feature type="region of interest" description="Disordered" evidence="1">
    <location>
        <begin position="45"/>
        <end position="89"/>
    </location>
</feature>
<evidence type="ECO:0000313" key="3">
    <source>
        <dbReference type="Proteomes" id="UP001374535"/>
    </source>
</evidence>
<name>A0AAQ3S2M1_VIGMU</name>
<dbReference type="EMBL" id="CP144697">
    <property type="protein sequence ID" value="WVZ15152.1"/>
    <property type="molecule type" value="Genomic_DNA"/>
</dbReference>
<accession>A0AAQ3S2M1</accession>
<evidence type="ECO:0000313" key="2">
    <source>
        <dbReference type="EMBL" id="WVZ15152.1"/>
    </source>
</evidence>
<sequence>MSCVASTTVIELLVTTSVQGDIMLVLHCSIETLMEVKNGVEDEGLRLETEEENQEKKSLGTAQRQKYTVGRPNARSKPPGGGPLAPGGFAIRGKQLGGISVTPGGCLLGLGQFSVTLLNYK</sequence>
<reference evidence="2 3" key="1">
    <citation type="journal article" date="2023" name="Life. Sci Alliance">
        <title>Evolutionary insights into 3D genome organization and epigenetic landscape of Vigna mungo.</title>
        <authorList>
            <person name="Junaid A."/>
            <person name="Singh B."/>
            <person name="Bhatia S."/>
        </authorList>
    </citation>
    <scope>NUCLEOTIDE SEQUENCE [LARGE SCALE GENOMIC DNA]</scope>
    <source>
        <strain evidence="2">Urdbean</strain>
    </source>
</reference>
<protein>
    <submittedName>
        <fullName evidence="2">Uncharacterized protein</fullName>
    </submittedName>
</protein>
<organism evidence="2 3">
    <name type="scientific">Vigna mungo</name>
    <name type="common">Black gram</name>
    <name type="synonym">Phaseolus mungo</name>
    <dbReference type="NCBI Taxonomy" id="3915"/>
    <lineage>
        <taxon>Eukaryota</taxon>
        <taxon>Viridiplantae</taxon>
        <taxon>Streptophyta</taxon>
        <taxon>Embryophyta</taxon>
        <taxon>Tracheophyta</taxon>
        <taxon>Spermatophyta</taxon>
        <taxon>Magnoliopsida</taxon>
        <taxon>eudicotyledons</taxon>
        <taxon>Gunneridae</taxon>
        <taxon>Pentapetalae</taxon>
        <taxon>rosids</taxon>
        <taxon>fabids</taxon>
        <taxon>Fabales</taxon>
        <taxon>Fabaceae</taxon>
        <taxon>Papilionoideae</taxon>
        <taxon>50 kb inversion clade</taxon>
        <taxon>NPAAA clade</taxon>
        <taxon>indigoferoid/millettioid clade</taxon>
        <taxon>Phaseoleae</taxon>
        <taxon>Vigna</taxon>
    </lineage>
</organism>